<dbReference type="eggNOG" id="KOG1481">
    <property type="taxonomic scope" value="Eukaryota"/>
</dbReference>
<name>F2U6K3_SALR5</name>
<keyword evidence="4" id="KW-0808">Transferase</keyword>
<gene>
    <name evidence="9" type="ORF">PTSG_04093</name>
</gene>
<dbReference type="NCBIfam" id="NF007989">
    <property type="entry name" value="PRK10717.1"/>
    <property type="match status" value="1"/>
</dbReference>
<keyword evidence="5" id="KW-0663">Pyridoxal phosphate</keyword>
<evidence type="ECO:0000256" key="3">
    <source>
        <dbReference type="ARBA" id="ARBA00022605"/>
    </source>
</evidence>
<dbReference type="FunFam" id="3.40.50.1100:FF:000016">
    <property type="entry name" value="Cysteine synthase A"/>
    <property type="match status" value="1"/>
</dbReference>
<dbReference type="SUPFAM" id="SSF53686">
    <property type="entry name" value="Tryptophan synthase beta subunit-like PLP-dependent enzymes"/>
    <property type="match status" value="1"/>
</dbReference>
<dbReference type="InterPro" id="IPR036052">
    <property type="entry name" value="TrpB-like_PALP_sf"/>
</dbReference>
<evidence type="ECO:0000256" key="5">
    <source>
        <dbReference type="ARBA" id="ARBA00022898"/>
    </source>
</evidence>
<evidence type="ECO:0000256" key="6">
    <source>
        <dbReference type="ARBA" id="ARBA00023192"/>
    </source>
</evidence>
<dbReference type="InterPro" id="IPR001926">
    <property type="entry name" value="TrpB-like_PALP"/>
</dbReference>
<reference evidence="9" key="1">
    <citation type="submission" date="2009-08" db="EMBL/GenBank/DDBJ databases">
        <title>Annotation of Salpingoeca rosetta.</title>
        <authorList>
            <consortium name="The Broad Institute Genome Sequencing Platform"/>
            <person name="Russ C."/>
            <person name="Cuomo C."/>
            <person name="Burger G."/>
            <person name="Gray M.W."/>
            <person name="Holland P.W.H."/>
            <person name="King N."/>
            <person name="Lang F.B.F."/>
            <person name="Roger A.J."/>
            <person name="Ruiz-Trillo I."/>
            <person name="Young S.K."/>
            <person name="Zeng Q."/>
            <person name="Gargeya S."/>
            <person name="Alvarado L."/>
            <person name="Berlin A."/>
            <person name="Chapman S.B."/>
            <person name="Chen Z."/>
            <person name="Freedman E."/>
            <person name="Gellesch M."/>
            <person name="Goldberg J."/>
            <person name="Griggs A."/>
            <person name="Gujja S."/>
            <person name="Heilman E."/>
            <person name="Heiman D."/>
            <person name="Howarth C."/>
            <person name="Mehta T."/>
            <person name="Neiman D."/>
            <person name="Pearson M."/>
            <person name="Roberts A."/>
            <person name="Saif S."/>
            <person name="Shea T."/>
            <person name="Shenoy N."/>
            <person name="Sisk P."/>
            <person name="Stolte C."/>
            <person name="Sykes S."/>
            <person name="White J."/>
            <person name="Yandava C."/>
            <person name="Haas B."/>
            <person name="Nusbaum C."/>
            <person name="Birren B."/>
        </authorList>
    </citation>
    <scope>NUCLEOTIDE SEQUENCE [LARGE SCALE GENOMIC DNA]</scope>
    <source>
        <strain evidence="9">ATCC 50818</strain>
    </source>
</reference>
<dbReference type="CDD" id="cd01561">
    <property type="entry name" value="CBS_like"/>
    <property type="match status" value="1"/>
</dbReference>
<dbReference type="EMBL" id="GL832963">
    <property type="protein sequence ID" value="EGD83485.1"/>
    <property type="molecule type" value="Genomic_DNA"/>
</dbReference>
<dbReference type="Gene3D" id="3.40.50.1100">
    <property type="match status" value="2"/>
</dbReference>
<dbReference type="Proteomes" id="UP000007799">
    <property type="component" value="Unassembled WGS sequence"/>
</dbReference>
<organism evidence="10">
    <name type="scientific">Salpingoeca rosetta (strain ATCC 50818 / BSB-021)</name>
    <dbReference type="NCBI Taxonomy" id="946362"/>
    <lineage>
        <taxon>Eukaryota</taxon>
        <taxon>Choanoflagellata</taxon>
        <taxon>Craspedida</taxon>
        <taxon>Salpingoecidae</taxon>
        <taxon>Salpingoeca</taxon>
    </lineage>
</organism>
<feature type="region of interest" description="Disordered" evidence="7">
    <location>
        <begin position="36"/>
        <end position="61"/>
    </location>
</feature>
<feature type="domain" description="Tryptophan synthase beta chain-like PALP" evidence="8">
    <location>
        <begin position="70"/>
        <end position="375"/>
    </location>
</feature>
<feature type="compositionally biased region" description="Basic and acidic residues" evidence="7">
    <location>
        <begin position="41"/>
        <end position="52"/>
    </location>
</feature>
<dbReference type="AlphaFoldDB" id="F2U6K3"/>
<keyword evidence="10" id="KW-1185">Reference proteome</keyword>
<dbReference type="GeneID" id="16075567"/>
<dbReference type="KEGG" id="sre:PTSG_04093"/>
<dbReference type="Pfam" id="PF00291">
    <property type="entry name" value="PALP"/>
    <property type="match status" value="1"/>
</dbReference>
<evidence type="ECO:0000256" key="7">
    <source>
        <dbReference type="SAM" id="MobiDB-lite"/>
    </source>
</evidence>
<evidence type="ECO:0000256" key="2">
    <source>
        <dbReference type="ARBA" id="ARBA00007103"/>
    </source>
</evidence>
<keyword evidence="3" id="KW-0028">Amino-acid biosynthesis</keyword>
<protein>
    <submittedName>
        <fullName evidence="9">Cysteine synthase</fullName>
    </submittedName>
</protein>
<evidence type="ECO:0000256" key="4">
    <source>
        <dbReference type="ARBA" id="ARBA00022679"/>
    </source>
</evidence>
<evidence type="ECO:0000256" key="1">
    <source>
        <dbReference type="ARBA" id="ARBA00001933"/>
    </source>
</evidence>
<comment type="cofactor">
    <cofactor evidence="1">
        <name>pyridoxal 5'-phosphate</name>
        <dbReference type="ChEBI" id="CHEBI:597326"/>
    </cofactor>
</comment>
<dbReference type="InParanoid" id="F2U6K3"/>
<dbReference type="PANTHER" id="PTHR10314">
    <property type="entry name" value="CYSTATHIONINE BETA-SYNTHASE"/>
    <property type="match status" value="1"/>
</dbReference>
<dbReference type="GO" id="GO:0019344">
    <property type="term" value="P:cysteine biosynthetic process"/>
    <property type="evidence" value="ECO:0007669"/>
    <property type="project" value="UniProtKB-KW"/>
</dbReference>
<proteinExistence type="inferred from homology"/>
<comment type="similarity">
    <text evidence="2">Belongs to the cysteine synthase/cystathionine beta-synthase family.</text>
</comment>
<evidence type="ECO:0000313" key="10">
    <source>
        <dbReference type="Proteomes" id="UP000007799"/>
    </source>
</evidence>
<evidence type="ECO:0000313" key="9">
    <source>
        <dbReference type="EMBL" id="EGD83485.1"/>
    </source>
</evidence>
<evidence type="ECO:0000259" key="8">
    <source>
        <dbReference type="Pfam" id="PF00291"/>
    </source>
</evidence>
<dbReference type="STRING" id="946362.F2U6K3"/>
<dbReference type="OrthoDB" id="10259545at2759"/>
<dbReference type="GO" id="GO:0016740">
    <property type="term" value="F:transferase activity"/>
    <property type="evidence" value="ECO:0007669"/>
    <property type="project" value="UniProtKB-KW"/>
</dbReference>
<keyword evidence="6" id="KW-0198">Cysteine biosynthesis</keyword>
<dbReference type="RefSeq" id="XP_004994989.1">
    <property type="nucleotide sequence ID" value="XM_004994932.1"/>
</dbReference>
<sequence>MLDARVVAGLVCASAVVSAGVAVVVMRWQAARASGLGSCEDNSRKGPKKAGEQPDDDDEREAQVRTGLEGLIGHTPLVELRSLSRITGCRILAKCEMLNPGGSSKDRVALGIILAAERDGLLRPGGTIYEGTAGSTGISLALLARGRGYRCVIVMPDDMAMEKEVMLRTLGADVRRVKAVSIVNRDHFCNVAKRMAEEDPMGFYANQFENIANARAHFATTGAELWQQTRGRLDAFVMAAGTGGTISGVAQYLRQRDPKIRVALVDPPGSSLYLKVVSGVTYTVEQAESRLQRNRYDTITEGIGIDRLTRNFDAGLPFITDAFKGTDQQAVDMAYFLLDNDGIFVGSSSAMNCVGAVRMAQRLGPGHTIVTCLCDQGHRSMSKLYSPEYLASRGLVTPQRGAAMPAFLTHAEDNADTRGGDARQ</sequence>
<dbReference type="InterPro" id="IPR050214">
    <property type="entry name" value="Cys_Synth/Cystath_Beta-Synth"/>
</dbReference>
<accession>F2U6K3</accession>